<gene>
    <name evidence="2" type="ORF">CFAM422_009184</name>
</gene>
<evidence type="ECO:0000256" key="1">
    <source>
        <dbReference type="SAM" id="SignalP"/>
    </source>
</evidence>
<sequence>MLALMLMLMLYVEAGGDAGVGGETADEREGQWAVGDIAAGGATCQVKCVDAVLLRYNEDALDLDIHWASAWAP</sequence>
<evidence type="ECO:0000313" key="2">
    <source>
        <dbReference type="EMBL" id="KAF3066294.1"/>
    </source>
</evidence>
<evidence type="ECO:0000313" key="3">
    <source>
        <dbReference type="Proteomes" id="UP000801864"/>
    </source>
</evidence>
<organism evidence="2 3">
    <name type="scientific">Trichoderma lentiforme</name>
    <dbReference type="NCBI Taxonomy" id="1567552"/>
    <lineage>
        <taxon>Eukaryota</taxon>
        <taxon>Fungi</taxon>
        <taxon>Dikarya</taxon>
        <taxon>Ascomycota</taxon>
        <taxon>Pezizomycotina</taxon>
        <taxon>Sordariomycetes</taxon>
        <taxon>Hypocreomycetidae</taxon>
        <taxon>Hypocreales</taxon>
        <taxon>Hypocreaceae</taxon>
        <taxon>Trichoderma</taxon>
    </lineage>
</organism>
<evidence type="ECO:0008006" key="4">
    <source>
        <dbReference type="Google" id="ProtNLM"/>
    </source>
</evidence>
<protein>
    <recommendedName>
        <fullName evidence="4">Secreted protein</fullName>
    </recommendedName>
</protein>
<comment type="caution">
    <text evidence="2">The sequence shown here is derived from an EMBL/GenBank/DDBJ whole genome shotgun (WGS) entry which is preliminary data.</text>
</comment>
<feature type="signal peptide" evidence="1">
    <location>
        <begin position="1"/>
        <end position="18"/>
    </location>
</feature>
<keyword evidence="1" id="KW-0732">Signal</keyword>
<keyword evidence="3" id="KW-1185">Reference proteome</keyword>
<accession>A0A9P4XA37</accession>
<feature type="chain" id="PRO_5040144320" description="Secreted protein" evidence="1">
    <location>
        <begin position="19"/>
        <end position="73"/>
    </location>
</feature>
<dbReference type="AlphaFoldDB" id="A0A9P4XA37"/>
<dbReference type="Proteomes" id="UP000801864">
    <property type="component" value="Unassembled WGS sequence"/>
</dbReference>
<name>A0A9P4XA37_9HYPO</name>
<dbReference type="EMBL" id="QLNT01000017">
    <property type="protein sequence ID" value="KAF3066294.1"/>
    <property type="molecule type" value="Genomic_DNA"/>
</dbReference>
<proteinExistence type="predicted"/>
<reference evidence="2 3" key="1">
    <citation type="submission" date="2018-06" db="EMBL/GenBank/DDBJ databases">
        <title>Genome analysis of cellulolytic fungus Trichoderma lentiforme CFAM-422.</title>
        <authorList>
            <person name="Steindorff A.S."/>
            <person name="Formighieri E.F."/>
            <person name="Midorikawa G.E.O."/>
            <person name="Tamietti M.S."/>
            <person name="Ramos E.Z."/>
            <person name="Silva A.S."/>
            <person name="Bon E.P.S."/>
            <person name="Mendes T.D."/>
            <person name="Damaso M.C.T."/>
            <person name="Favaro L.C.L."/>
        </authorList>
    </citation>
    <scope>NUCLEOTIDE SEQUENCE [LARGE SCALE GENOMIC DNA]</scope>
    <source>
        <strain evidence="2 3">CFAM-422</strain>
    </source>
</reference>